<dbReference type="OrthoDB" id="407598at2759"/>
<dbReference type="PROSITE" id="PS50994">
    <property type="entry name" value="INTEGRASE"/>
    <property type="match status" value="1"/>
</dbReference>
<comment type="caution">
    <text evidence="2">The sequence shown here is derived from an EMBL/GenBank/DDBJ whole genome shotgun (WGS) entry which is preliminary data.</text>
</comment>
<dbReference type="InterPro" id="IPR056924">
    <property type="entry name" value="SH3_Tf2-1"/>
</dbReference>
<feature type="domain" description="Integrase catalytic" evidence="1">
    <location>
        <begin position="101"/>
        <end position="280"/>
    </location>
</feature>
<accession>A0A371IHE2</accession>
<dbReference type="InterPro" id="IPR012337">
    <property type="entry name" value="RNaseH-like_sf"/>
</dbReference>
<evidence type="ECO:0000313" key="2">
    <source>
        <dbReference type="EMBL" id="RDY14418.1"/>
    </source>
</evidence>
<feature type="non-terminal residue" evidence="2">
    <location>
        <position position="1"/>
    </location>
</feature>
<keyword evidence="3" id="KW-1185">Reference proteome</keyword>
<dbReference type="Pfam" id="PF24626">
    <property type="entry name" value="SH3_Tf2-1"/>
    <property type="match status" value="1"/>
</dbReference>
<dbReference type="Proteomes" id="UP000257109">
    <property type="component" value="Unassembled WGS sequence"/>
</dbReference>
<sequence>MLEAKILIFEQIKELYLKGEFFKEIYELYALGVSGAFYIHEKFLFKDKRLCVPKSSIRELLIKEAHKGGLKGNFGEHKTYKALVIFIISMIHAMYVSVLSLKSNPIVLYTSSHSYYVLDRCLNLPKYKIGKDYIFVVVDHFSKMTHFIPCHKSDDAYHVANLFFKEVVRLHGLPKTIALYRDSKFLRHFWTTLWNKLGTKLLFSTTCHPQTNRQTKVTNRTLSQLLKCFVGKSLKTWEYWLPHIEFSYNQVVNSTTSHMSFELVYGFNPLTPLDVLPLLYYAIKVNKGKFQKVFKEGDLVWVHLRKERFPTLRKSKLLLRGDGPFKVFEKNNNNAYILEMPHTYKGSRTSYVFDASSFLGNPYLNLRWSRPEEFATQRPTKEGPKSWTKIYKERPNRVNVEVATSHGLLMLNTAVSETKSSMTLSHLSKSESALSRDRVGYSSIEFVSDPSLPRASRHSTHLAAEVPLKETRYEVETNPMNAASLRI</sequence>
<evidence type="ECO:0000313" key="3">
    <source>
        <dbReference type="Proteomes" id="UP000257109"/>
    </source>
</evidence>
<dbReference type="PANTHER" id="PTHR35046:SF9">
    <property type="entry name" value="RNA-DIRECTED DNA POLYMERASE"/>
    <property type="match status" value="1"/>
</dbReference>
<dbReference type="GO" id="GO:0015074">
    <property type="term" value="P:DNA integration"/>
    <property type="evidence" value="ECO:0007669"/>
    <property type="project" value="InterPro"/>
</dbReference>
<dbReference type="Gene3D" id="3.30.420.10">
    <property type="entry name" value="Ribonuclease H-like superfamily/Ribonuclease H"/>
    <property type="match status" value="1"/>
</dbReference>
<organism evidence="2 3">
    <name type="scientific">Mucuna pruriens</name>
    <name type="common">Velvet bean</name>
    <name type="synonym">Dolichos pruriens</name>
    <dbReference type="NCBI Taxonomy" id="157652"/>
    <lineage>
        <taxon>Eukaryota</taxon>
        <taxon>Viridiplantae</taxon>
        <taxon>Streptophyta</taxon>
        <taxon>Embryophyta</taxon>
        <taxon>Tracheophyta</taxon>
        <taxon>Spermatophyta</taxon>
        <taxon>Magnoliopsida</taxon>
        <taxon>eudicotyledons</taxon>
        <taxon>Gunneridae</taxon>
        <taxon>Pentapetalae</taxon>
        <taxon>rosids</taxon>
        <taxon>fabids</taxon>
        <taxon>Fabales</taxon>
        <taxon>Fabaceae</taxon>
        <taxon>Papilionoideae</taxon>
        <taxon>50 kb inversion clade</taxon>
        <taxon>NPAAA clade</taxon>
        <taxon>indigoferoid/millettioid clade</taxon>
        <taxon>Phaseoleae</taxon>
        <taxon>Mucuna</taxon>
    </lineage>
</organism>
<dbReference type="InterPro" id="IPR036397">
    <property type="entry name" value="RNaseH_sf"/>
</dbReference>
<dbReference type="PANTHER" id="PTHR35046">
    <property type="entry name" value="ZINC KNUCKLE (CCHC-TYPE) FAMILY PROTEIN"/>
    <property type="match status" value="1"/>
</dbReference>
<dbReference type="EMBL" id="QJKJ01000076">
    <property type="protein sequence ID" value="RDY14418.1"/>
    <property type="molecule type" value="Genomic_DNA"/>
</dbReference>
<name>A0A371IHE2_MUCPR</name>
<dbReference type="AlphaFoldDB" id="A0A371IHE2"/>
<reference evidence="2" key="1">
    <citation type="submission" date="2018-05" db="EMBL/GenBank/DDBJ databases">
        <title>Draft genome of Mucuna pruriens seed.</title>
        <authorList>
            <person name="Nnadi N.E."/>
            <person name="Vos R."/>
            <person name="Hasami M.H."/>
            <person name="Devisetty U.K."/>
            <person name="Aguiy J.C."/>
        </authorList>
    </citation>
    <scope>NUCLEOTIDE SEQUENCE [LARGE SCALE GENOMIC DNA]</scope>
    <source>
        <strain evidence="2">JCA_2017</strain>
    </source>
</reference>
<evidence type="ECO:0000259" key="1">
    <source>
        <dbReference type="PROSITE" id="PS50994"/>
    </source>
</evidence>
<dbReference type="InterPro" id="IPR001584">
    <property type="entry name" value="Integrase_cat-core"/>
</dbReference>
<dbReference type="SUPFAM" id="SSF53098">
    <property type="entry name" value="Ribonuclease H-like"/>
    <property type="match status" value="1"/>
</dbReference>
<protein>
    <recommendedName>
        <fullName evidence="1">Integrase catalytic domain-containing protein</fullName>
    </recommendedName>
</protein>
<gene>
    <name evidence="2" type="ORF">CR513_00523</name>
</gene>
<dbReference type="GO" id="GO:0003676">
    <property type="term" value="F:nucleic acid binding"/>
    <property type="evidence" value="ECO:0007669"/>
    <property type="project" value="InterPro"/>
</dbReference>
<proteinExistence type="predicted"/>